<dbReference type="Gene3D" id="3.40.30.10">
    <property type="entry name" value="Glutaredoxin"/>
    <property type="match status" value="1"/>
</dbReference>
<comment type="caution">
    <text evidence="3">The sequence shown here is derived from an EMBL/GenBank/DDBJ whole genome shotgun (WGS) entry which is preliminary data.</text>
</comment>
<sequence length="229" mass="26800">MPRLANRPEEFLLPVLYSFRRCPYAMRARMAIAYSGVTVELRDILLKDKPKDMVAASPKATVPVLSLPDGSVLEESLDIMLWALTQNDPNRWLPEDTAKRDQIFPLIEENDGPFKTSLDRYKYHVCFPEKPREAYRQEGEEFFEKLERNLSEHRYLVGDNITLADTAIFPFIRQFANSDTKWFDASPYPRLRHWLDDFLSSERFAYIMKKRPIWTEGTVGELFPDRDAA</sequence>
<dbReference type="PROSITE" id="PS50405">
    <property type="entry name" value="GST_CTER"/>
    <property type="match status" value="1"/>
</dbReference>
<dbReference type="InterPro" id="IPR036282">
    <property type="entry name" value="Glutathione-S-Trfase_C_sf"/>
</dbReference>
<protein>
    <submittedName>
        <fullName evidence="3">Glutathione S-transferase</fullName>
    </submittedName>
</protein>
<proteinExistence type="predicted"/>
<dbReference type="InterPro" id="IPR040079">
    <property type="entry name" value="Glutathione_S-Trfase"/>
</dbReference>
<dbReference type="SFLD" id="SFLDS00019">
    <property type="entry name" value="Glutathione_Transferase_(cytos"/>
    <property type="match status" value="1"/>
</dbReference>
<dbReference type="InterPro" id="IPR036249">
    <property type="entry name" value="Thioredoxin-like_sf"/>
</dbReference>
<dbReference type="InterPro" id="IPR010987">
    <property type="entry name" value="Glutathione-S-Trfase_C-like"/>
</dbReference>
<accession>A0ABS3F198</accession>
<dbReference type="PROSITE" id="PS50404">
    <property type="entry name" value="GST_NTER"/>
    <property type="match status" value="1"/>
</dbReference>
<dbReference type="Proteomes" id="UP000664761">
    <property type="component" value="Unassembled WGS sequence"/>
</dbReference>
<keyword evidence="4" id="KW-1185">Reference proteome</keyword>
<organism evidence="3 4">
    <name type="scientific">Sneathiella sedimenti</name>
    <dbReference type="NCBI Taxonomy" id="2816034"/>
    <lineage>
        <taxon>Bacteria</taxon>
        <taxon>Pseudomonadati</taxon>
        <taxon>Pseudomonadota</taxon>
        <taxon>Alphaproteobacteria</taxon>
        <taxon>Sneathiellales</taxon>
        <taxon>Sneathiellaceae</taxon>
        <taxon>Sneathiella</taxon>
    </lineage>
</organism>
<dbReference type="RefSeq" id="WP_207041312.1">
    <property type="nucleotide sequence ID" value="NZ_JAFLNC010000001.1"/>
</dbReference>
<feature type="domain" description="GST N-terminal" evidence="1">
    <location>
        <begin position="12"/>
        <end position="91"/>
    </location>
</feature>
<dbReference type="InterPro" id="IPR050983">
    <property type="entry name" value="GST_Omega/HSP26"/>
</dbReference>
<reference evidence="3 4" key="1">
    <citation type="submission" date="2021-03" db="EMBL/GenBank/DDBJ databases">
        <title>Sneathiella sp. CAU 1612 isolated from Kang Won-do.</title>
        <authorList>
            <person name="Kim W."/>
        </authorList>
    </citation>
    <scope>NUCLEOTIDE SEQUENCE [LARGE SCALE GENOMIC DNA]</scope>
    <source>
        <strain evidence="3 4">CAU 1612</strain>
    </source>
</reference>
<evidence type="ECO:0000313" key="4">
    <source>
        <dbReference type="Proteomes" id="UP000664761"/>
    </source>
</evidence>
<dbReference type="InterPro" id="IPR004045">
    <property type="entry name" value="Glutathione_S-Trfase_N"/>
</dbReference>
<dbReference type="Pfam" id="PF13410">
    <property type="entry name" value="GST_C_2"/>
    <property type="match status" value="1"/>
</dbReference>
<dbReference type="SUPFAM" id="SSF47616">
    <property type="entry name" value="GST C-terminal domain-like"/>
    <property type="match status" value="1"/>
</dbReference>
<dbReference type="Gene3D" id="1.20.1050.10">
    <property type="match status" value="1"/>
</dbReference>
<dbReference type="CDD" id="cd03196">
    <property type="entry name" value="GST_C_5"/>
    <property type="match status" value="1"/>
</dbReference>
<dbReference type="PANTHER" id="PTHR43968:SF6">
    <property type="entry name" value="GLUTATHIONE S-TRANSFERASE OMEGA"/>
    <property type="match status" value="1"/>
</dbReference>
<dbReference type="EMBL" id="JAFLNC010000001">
    <property type="protein sequence ID" value="MBO0332281.1"/>
    <property type="molecule type" value="Genomic_DNA"/>
</dbReference>
<name>A0ABS3F198_9PROT</name>
<dbReference type="PANTHER" id="PTHR43968">
    <property type="match status" value="1"/>
</dbReference>
<dbReference type="SUPFAM" id="SSF52833">
    <property type="entry name" value="Thioredoxin-like"/>
    <property type="match status" value="1"/>
</dbReference>
<evidence type="ECO:0000259" key="2">
    <source>
        <dbReference type="PROSITE" id="PS50405"/>
    </source>
</evidence>
<dbReference type="Pfam" id="PF13417">
    <property type="entry name" value="GST_N_3"/>
    <property type="match status" value="1"/>
</dbReference>
<evidence type="ECO:0000259" key="1">
    <source>
        <dbReference type="PROSITE" id="PS50404"/>
    </source>
</evidence>
<dbReference type="CDD" id="cd03060">
    <property type="entry name" value="GST_N_Omega_like"/>
    <property type="match status" value="1"/>
</dbReference>
<gene>
    <name evidence="3" type="ORF">J0X12_01555</name>
</gene>
<feature type="domain" description="GST C-terminal" evidence="2">
    <location>
        <begin position="93"/>
        <end position="216"/>
    </location>
</feature>
<evidence type="ECO:0000313" key="3">
    <source>
        <dbReference type="EMBL" id="MBO0332281.1"/>
    </source>
</evidence>
<dbReference type="SFLD" id="SFLDG00358">
    <property type="entry name" value="Main_(cytGST)"/>
    <property type="match status" value="1"/>
</dbReference>